<dbReference type="Proteomes" id="UP000041770">
    <property type="component" value="Unassembled WGS sequence"/>
</dbReference>
<accession>A0A656ALE1</accession>
<name>A0A656ALE1_VIBCL</name>
<gene>
    <name evidence="1" type="ORF">ERS013200_03451</name>
</gene>
<protein>
    <submittedName>
        <fullName evidence="1">Uncharacterized protein</fullName>
    </submittedName>
</protein>
<dbReference type="EMBL" id="CWQY01000034">
    <property type="protein sequence ID" value="CSD18267.1"/>
    <property type="molecule type" value="Genomic_DNA"/>
</dbReference>
<dbReference type="AlphaFoldDB" id="A0A656ALE1"/>
<evidence type="ECO:0000313" key="2">
    <source>
        <dbReference type="Proteomes" id="UP000041770"/>
    </source>
</evidence>
<organism evidence="1 2">
    <name type="scientific">Vibrio cholerae</name>
    <dbReference type="NCBI Taxonomy" id="666"/>
    <lineage>
        <taxon>Bacteria</taxon>
        <taxon>Pseudomonadati</taxon>
        <taxon>Pseudomonadota</taxon>
        <taxon>Gammaproteobacteria</taxon>
        <taxon>Vibrionales</taxon>
        <taxon>Vibrionaceae</taxon>
        <taxon>Vibrio</taxon>
    </lineage>
</organism>
<proteinExistence type="predicted"/>
<evidence type="ECO:0000313" key="1">
    <source>
        <dbReference type="EMBL" id="CSD18267.1"/>
    </source>
</evidence>
<reference evidence="1 2" key="1">
    <citation type="submission" date="2015-07" db="EMBL/GenBank/DDBJ databases">
        <authorList>
            <consortium name="Pathogen Informatics"/>
        </authorList>
    </citation>
    <scope>NUCLEOTIDE SEQUENCE [LARGE SCALE GENOMIC DNA]</scope>
    <source>
        <strain evidence="1 2">A316</strain>
    </source>
</reference>
<sequence>MRLINLPSESRHCVRAPSQIDNASRANHVVRLLGHRQRAVSVDQSLHLPVVGDTKSQFFPPAPKLAAHFAPIQDRQTLPQATCLALVAA</sequence>